<keyword evidence="3" id="KW-1185">Reference proteome</keyword>
<evidence type="ECO:0000313" key="2">
    <source>
        <dbReference type="EMBL" id="MEP0816866.1"/>
    </source>
</evidence>
<feature type="compositionally biased region" description="Acidic residues" evidence="1">
    <location>
        <begin position="109"/>
        <end position="121"/>
    </location>
</feature>
<accession>A0ABV0J507</accession>
<proteinExistence type="predicted"/>
<protein>
    <recommendedName>
        <fullName evidence="4">BHLH domain-containing protein</fullName>
    </recommendedName>
</protein>
<evidence type="ECO:0008006" key="4">
    <source>
        <dbReference type="Google" id="ProtNLM"/>
    </source>
</evidence>
<organism evidence="2 3">
    <name type="scientific">Trichocoleus desertorum GB2-A4</name>
    <dbReference type="NCBI Taxonomy" id="2933944"/>
    <lineage>
        <taxon>Bacteria</taxon>
        <taxon>Bacillati</taxon>
        <taxon>Cyanobacteriota</taxon>
        <taxon>Cyanophyceae</taxon>
        <taxon>Leptolyngbyales</taxon>
        <taxon>Trichocoleusaceae</taxon>
        <taxon>Trichocoleus</taxon>
    </lineage>
</organism>
<gene>
    <name evidence="2" type="ORF">NC998_07130</name>
</gene>
<dbReference type="Proteomes" id="UP001464891">
    <property type="component" value="Unassembled WGS sequence"/>
</dbReference>
<dbReference type="RefSeq" id="WP_190439056.1">
    <property type="nucleotide sequence ID" value="NZ_JAMPKM010000003.1"/>
</dbReference>
<reference evidence="2 3" key="1">
    <citation type="submission" date="2022-04" db="EMBL/GenBank/DDBJ databases">
        <title>Positive selection, recombination, and allopatry shape intraspecific diversity of widespread and dominant cyanobacteria.</title>
        <authorList>
            <person name="Wei J."/>
            <person name="Shu W."/>
            <person name="Hu C."/>
        </authorList>
    </citation>
    <scope>NUCLEOTIDE SEQUENCE [LARGE SCALE GENOMIC DNA]</scope>
    <source>
        <strain evidence="2 3">GB2-A4</strain>
    </source>
</reference>
<evidence type="ECO:0000256" key="1">
    <source>
        <dbReference type="SAM" id="MobiDB-lite"/>
    </source>
</evidence>
<evidence type="ECO:0000313" key="3">
    <source>
        <dbReference type="Proteomes" id="UP001464891"/>
    </source>
</evidence>
<sequence length="135" mass="14983">MAKDKHRVSIKLSLELRQQLKTYKASRGKRSLAAAAEEILATHFHLTQLPTQQAATNGSIERIATLEARVTYLSEQLEALKQAIATNQAHDSAPKPNVIHPASSPVSMSEDDDDDDMYDEPDEILYNFLEPGVQP</sequence>
<dbReference type="EMBL" id="JAMPKM010000003">
    <property type="protein sequence ID" value="MEP0816866.1"/>
    <property type="molecule type" value="Genomic_DNA"/>
</dbReference>
<name>A0ABV0J507_9CYAN</name>
<comment type="caution">
    <text evidence="2">The sequence shown here is derived from an EMBL/GenBank/DDBJ whole genome shotgun (WGS) entry which is preliminary data.</text>
</comment>
<feature type="region of interest" description="Disordered" evidence="1">
    <location>
        <begin position="87"/>
        <end position="121"/>
    </location>
</feature>